<organism evidence="2 3">
    <name type="scientific">Porites evermanni</name>
    <dbReference type="NCBI Taxonomy" id="104178"/>
    <lineage>
        <taxon>Eukaryota</taxon>
        <taxon>Metazoa</taxon>
        <taxon>Cnidaria</taxon>
        <taxon>Anthozoa</taxon>
        <taxon>Hexacorallia</taxon>
        <taxon>Scleractinia</taxon>
        <taxon>Fungiina</taxon>
        <taxon>Poritidae</taxon>
        <taxon>Porites</taxon>
    </lineage>
</organism>
<feature type="compositionally biased region" description="Polar residues" evidence="1">
    <location>
        <begin position="85"/>
        <end position="94"/>
    </location>
</feature>
<proteinExistence type="predicted"/>
<evidence type="ECO:0000256" key="1">
    <source>
        <dbReference type="SAM" id="MobiDB-lite"/>
    </source>
</evidence>
<evidence type="ECO:0008006" key="4">
    <source>
        <dbReference type="Google" id="ProtNLM"/>
    </source>
</evidence>
<comment type="caution">
    <text evidence="2">The sequence shown here is derived from an EMBL/GenBank/DDBJ whole genome shotgun (WGS) entry which is preliminary data.</text>
</comment>
<dbReference type="EMBL" id="CALNXI010001089">
    <property type="protein sequence ID" value="CAH3154938.1"/>
    <property type="molecule type" value="Genomic_DNA"/>
</dbReference>
<feature type="non-terminal residue" evidence="2">
    <location>
        <position position="1"/>
    </location>
</feature>
<feature type="region of interest" description="Disordered" evidence="1">
    <location>
        <begin position="72"/>
        <end position="94"/>
    </location>
</feature>
<reference evidence="2 3" key="1">
    <citation type="submission" date="2022-05" db="EMBL/GenBank/DDBJ databases">
        <authorList>
            <consortium name="Genoscope - CEA"/>
            <person name="William W."/>
        </authorList>
    </citation>
    <scope>NUCLEOTIDE SEQUENCE [LARGE SCALE GENOMIC DNA]</scope>
</reference>
<protein>
    <recommendedName>
        <fullName evidence="4">Tesmin/TSO1-like CXC domain-containing protein</fullName>
    </recommendedName>
</protein>
<accession>A0ABN8Q0W6</accession>
<dbReference type="Proteomes" id="UP001159427">
    <property type="component" value="Unassembled WGS sequence"/>
</dbReference>
<dbReference type="PANTHER" id="PTHR46704:SF9">
    <property type="entry name" value="BHLH DOMAIN-CONTAINING PROTEIN"/>
    <property type="match status" value="1"/>
</dbReference>
<keyword evidence="3" id="KW-1185">Reference proteome</keyword>
<dbReference type="PANTHER" id="PTHR46704">
    <property type="entry name" value="CXC DOMAIN-CONTAINING PROTEIN-RELATED"/>
    <property type="match status" value="1"/>
</dbReference>
<evidence type="ECO:0000313" key="3">
    <source>
        <dbReference type="Proteomes" id="UP001159427"/>
    </source>
</evidence>
<sequence length="412" mass="45721">KDVQLAEQVPQHSATVIDGMSLVQKINIGTNKSTFSKVASLLFSRVLREGSESNTIDVVFDTLGARVAQGFSPGTPVFPSPQKPTFPNSNSTRNQVDEEPLCGCATCKVRNKTSLIKFLAEQWKRQQNREKLNGKTLYVTCECQCWKINEEGSEEVPELISCQEEADTRLVLHAKHSSDDGYAAVIVNSEDTDVFIILVAFCRSIDAKLYQRCGTQTCTKLGKLSAFKLMKAREDVREAYIKLGEAWNLSDELFEVLGEVACSLYTLSTATTSNINDVRYNLLRAKNGEIESHLLPPCKDCLSKHAMRANYQACIWRRSLERNPVIPSPVGMGWKMETLADSQVLSIDWMEKKPAPEAVLELLPCKCKSCLCVVNGLTCTDICALANCENQVEADDEIEVGSSDVDDDPEEE</sequence>
<evidence type="ECO:0000313" key="2">
    <source>
        <dbReference type="EMBL" id="CAH3154938.1"/>
    </source>
</evidence>
<gene>
    <name evidence="2" type="ORF">PEVE_00001581</name>
</gene>
<name>A0ABN8Q0W6_9CNID</name>